<reference evidence="5" key="1">
    <citation type="submission" date="2022-11" db="UniProtKB">
        <authorList>
            <consortium name="WormBaseParasite"/>
        </authorList>
    </citation>
    <scope>IDENTIFICATION</scope>
</reference>
<dbReference type="Proteomes" id="UP000887565">
    <property type="component" value="Unplaced"/>
</dbReference>
<sequence length="87" mass="9873">MRNADKIFDTLWPANAIVSYNGTVVWIPPTVTKTTCKIDVTYFPFDDQRCPLKFGSWTYGGAQIDFTLGDVVQETYVENGEWVLMGE</sequence>
<evidence type="ECO:0000313" key="5">
    <source>
        <dbReference type="WBParaSite" id="nRc.2.0.1.t01973-RA"/>
    </source>
</evidence>
<protein>
    <submittedName>
        <fullName evidence="5">Neurotransmitter-gated ion-channel ligand-binding domain-containing protein</fullName>
    </submittedName>
</protein>
<dbReference type="WBParaSite" id="nRc.2.0.1.t01973-RA">
    <property type="protein sequence ID" value="nRc.2.0.1.t01973-RA"/>
    <property type="gene ID" value="nRc.2.0.1.g01973"/>
</dbReference>
<organism evidence="4 5">
    <name type="scientific">Romanomermis culicivorax</name>
    <name type="common">Nematode worm</name>
    <dbReference type="NCBI Taxonomy" id="13658"/>
    <lineage>
        <taxon>Eukaryota</taxon>
        <taxon>Metazoa</taxon>
        <taxon>Ecdysozoa</taxon>
        <taxon>Nematoda</taxon>
        <taxon>Enoplea</taxon>
        <taxon>Dorylaimia</taxon>
        <taxon>Mermithida</taxon>
        <taxon>Mermithoidea</taxon>
        <taxon>Mermithidae</taxon>
        <taxon>Romanomermis</taxon>
    </lineage>
</organism>
<accession>A0A915HIZ7</accession>
<name>A0A915HIZ7_ROMCU</name>
<evidence type="ECO:0000256" key="2">
    <source>
        <dbReference type="ARBA" id="ARBA00023136"/>
    </source>
</evidence>
<dbReference type="InterPro" id="IPR018000">
    <property type="entry name" value="Neurotransmitter_ion_chnl_CS"/>
</dbReference>
<dbReference type="Gene3D" id="2.70.170.10">
    <property type="entry name" value="Neurotransmitter-gated ion-channel ligand-binding domain"/>
    <property type="match status" value="1"/>
</dbReference>
<comment type="subcellular location">
    <subcellularLocation>
        <location evidence="1">Membrane</location>
        <topology evidence="1">Multi-pass membrane protein</topology>
    </subcellularLocation>
</comment>
<dbReference type="InterPro" id="IPR036734">
    <property type="entry name" value="Neur_chan_lig-bd_sf"/>
</dbReference>
<dbReference type="OMA" id="DGNQVHY"/>
<keyword evidence="2" id="KW-0472">Membrane</keyword>
<dbReference type="AlphaFoldDB" id="A0A915HIZ7"/>
<proteinExistence type="predicted"/>
<evidence type="ECO:0000259" key="3">
    <source>
        <dbReference type="Pfam" id="PF02931"/>
    </source>
</evidence>
<evidence type="ECO:0000313" key="4">
    <source>
        <dbReference type="Proteomes" id="UP000887565"/>
    </source>
</evidence>
<evidence type="ECO:0000256" key="1">
    <source>
        <dbReference type="ARBA" id="ARBA00004141"/>
    </source>
</evidence>
<dbReference type="GO" id="GO:0005230">
    <property type="term" value="F:extracellular ligand-gated monoatomic ion channel activity"/>
    <property type="evidence" value="ECO:0007669"/>
    <property type="project" value="InterPro"/>
</dbReference>
<dbReference type="PANTHER" id="PTHR18945">
    <property type="entry name" value="NEUROTRANSMITTER GATED ION CHANNEL"/>
    <property type="match status" value="1"/>
</dbReference>
<feature type="domain" description="Neurotransmitter-gated ion-channel ligand-binding" evidence="3">
    <location>
        <begin position="3"/>
        <end position="85"/>
    </location>
</feature>
<dbReference type="GO" id="GO:0016020">
    <property type="term" value="C:membrane"/>
    <property type="evidence" value="ECO:0007669"/>
    <property type="project" value="UniProtKB-SubCell"/>
</dbReference>
<dbReference type="InterPro" id="IPR006201">
    <property type="entry name" value="Neur_channel"/>
</dbReference>
<keyword evidence="4" id="KW-1185">Reference proteome</keyword>
<dbReference type="Pfam" id="PF02931">
    <property type="entry name" value="Neur_chan_LBD"/>
    <property type="match status" value="1"/>
</dbReference>
<dbReference type="SUPFAM" id="SSF63712">
    <property type="entry name" value="Nicotinic receptor ligand binding domain-like"/>
    <property type="match status" value="1"/>
</dbReference>
<dbReference type="InterPro" id="IPR006202">
    <property type="entry name" value="Neur_chan_lig-bd"/>
</dbReference>
<dbReference type="GO" id="GO:0004888">
    <property type="term" value="F:transmembrane signaling receptor activity"/>
    <property type="evidence" value="ECO:0007669"/>
    <property type="project" value="InterPro"/>
</dbReference>
<dbReference type="PROSITE" id="PS00236">
    <property type="entry name" value="NEUROTR_ION_CHANNEL"/>
    <property type="match status" value="1"/>
</dbReference>